<sequence>MADDLRWGILGAAEFARKHMGPAIHAAAGNRLAALATSSPAKADPFRAMAGEIAVFDGYEALLASDDIDAVYIPLPNHLHFEWTLKALEAGKHVLCEKPVAMEAAEIDRLIAARDESGLLAAEAFMILHHPQWQRAKALVEAGAIGELRHADVAFSFNNPDETNIRNRPETGGGGIRDIGVYAYGSVRYVTGAEPEALDARVRRENGVDTWAQADAVMTGPGGKFTYAGMTSTRLAPRQEVVFHGADATLRLPAPFNAGLFGEARVILRRADGTEIVERWPGVNQYVLQVEAFAAAVRGEMPYPVPLEFSRGTQLMIDMVFSQARDISW</sequence>
<name>A0A845M4C3_9RHOB</name>
<evidence type="ECO:0000256" key="1">
    <source>
        <dbReference type="ARBA" id="ARBA00010928"/>
    </source>
</evidence>
<dbReference type="GO" id="GO:0016491">
    <property type="term" value="F:oxidoreductase activity"/>
    <property type="evidence" value="ECO:0007669"/>
    <property type="project" value="UniProtKB-KW"/>
</dbReference>
<keyword evidence="2" id="KW-0560">Oxidoreductase</keyword>
<dbReference type="Proteomes" id="UP000467322">
    <property type="component" value="Unassembled WGS sequence"/>
</dbReference>
<comment type="caution">
    <text evidence="5">The sequence shown here is derived from an EMBL/GenBank/DDBJ whole genome shotgun (WGS) entry which is preliminary data.</text>
</comment>
<dbReference type="InterPro" id="IPR000683">
    <property type="entry name" value="Gfo/Idh/MocA-like_OxRdtase_N"/>
</dbReference>
<feature type="domain" description="Gfo/Idh/MocA-like oxidoreductase N-terminal" evidence="3">
    <location>
        <begin position="5"/>
        <end position="120"/>
    </location>
</feature>
<evidence type="ECO:0000313" key="5">
    <source>
        <dbReference type="EMBL" id="MZR14072.1"/>
    </source>
</evidence>
<dbReference type="PANTHER" id="PTHR22604:SF105">
    <property type="entry name" value="TRANS-1,2-DIHYDROBENZENE-1,2-DIOL DEHYDROGENASE"/>
    <property type="match status" value="1"/>
</dbReference>
<gene>
    <name evidence="5" type="ORF">GQE99_13700</name>
</gene>
<evidence type="ECO:0000313" key="6">
    <source>
        <dbReference type="Proteomes" id="UP000467322"/>
    </source>
</evidence>
<dbReference type="Pfam" id="PF22725">
    <property type="entry name" value="GFO_IDH_MocA_C3"/>
    <property type="match status" value="1"/>
</dbReference>
<comment type="similarity">
    <text evidence="1">Belongs to the Gfo/Idh/MocA family.</text>
</comment>
<feature type="domain" description="GFO/IDH/MocA-like oxidoreductase" evidence="4">
    <location>
        <begin position="133"/>
        <end position="250"/>
    </location>
</feature>
<dbReference type="RefSeq" id="WP_161352194.1">
    <property type="nucleotide sequence ID" value="NZ_WTUX01000017.1"/>
</dbReference>
<dbReference type="AlphaFoldDB" id="A0A845M4C3"/>
<evidence type="ECO:0000256" key="2">
    <source>
        <dbReference type="ARBA" id="ARBA00023002"/>
    </source>
</evidence>
<dbReference type="PANTHER" id="PTHR22604">
    <property type="entry name" value="OXIDOREDUCTASES"/>
    <property type="match status" value="1"/>
</dbReference>
<dbReference type="EMBL" id="WTUX01000017">
    <property type="protein sequence ID" value="MZR14072.1"/>
    <property type="molecule type" value="Genomic_DNA"/>
</dbReference>
<protein>
    <submittedName>
        <fullName evidence="5">Gfo/Idh/MocA family oxidoreductase</fullName>
    </submittedName>
</protein>
<dbReference type="InterPro" id="IPR036291">
    <property type="entry name" value="NAD(P)-bd_dom_sf"/>
</dbReference>
<dbReference type="SUPFAM" id="SSF55347">
    <property type="entry name" value="Glyceraldehyde-3-phosphate dehydrogenase-like, C-terminal domain"/>
    <property type="match status" value="1"/>
</dbReference>
<keyword evidence="6" id="KW-1185">Reference proteome</keyword>
<organism evidence="5 6">
    <name type="scientific">Maritimibacter harenae</name>
    <dbReference type="NCBI Taxonomy" id="2606218"/>
    <lineage>
        <taxon>Bacteria</taxon>
        <taxon>Pseudomonadati</taxon>
        <taxon>Pseudomonadota</taxon>
        <taxon>Alphaproteobacteria</taxon>
        <taxon>Rhodobacterales</taxon>
        <taxon>Roseobacteraceae</taxon>
        <taxon>Maritimibacter</taxon>
    </lineage>
</organism>
<evidence type="ECO:0000259" key="3">
    <source>
        <dbReference type="Pfam" id="PF01408"/>
    </source>
</evidence>
<dbReference type="Pfam" id="PF01408">
    <property type="entry name" value="GFO_IDH_MocA"/>
    <property type="match status" value="1"/>
</dbReference>
<dbReference type="Gene3D" id="3.40.50.720">
    <property type="entry name" value="NAD(P)-binding Rossmann-like Domain"/>
    <property type="match status" value="1"/>
</dbReference>
<dbReference type="InterPro" id="IPR050984">
    <property type="entry name" value="Gfo/Idh/MocA_domain"/>
</dbReference>
<reference evidence="5 6" key="1">
    <citation type="submission" date="2019-12" db="EMBL/GenBank/DDBJ databases">
        <title>Maritimibacter sp. nov. sp. isolated from sea sand.</title>
        <authorList>
            <person name="Kim J."/>
            <person name="Jeong S.E."/>
            <person name="Jung H.S."/>
            <person name="Jeon C.O."/>
        </authorList>
    </citation>
    <scope>NUCLEOTIDE SEQUENCE [LARGE SCALE GENOMIC DNA]</scope>
    <source>
        <strain evidence="5 6">DP07</strain>
    </source>
</reference>
<dbReference type="SUPFAM" id="SSF51735">
    <property type="entry name" value="NAD(P)-binding Rossmann-fold domains"/>
    <property type="match status" value="1"/>
</dbReference>
<accession>A0A845M4C3</accession>
<dbReference type="Gene3D" id="3.30.360.10">
    <property type="entry name" value="Dihydrodipicolinate Reductase, domain 2"/>
    <property type="match status" value="1"/>
</dbReference>
<dbReference type="InterPro" id="IPR055170">
    <property type="entry name" value="GFO_IDH_MocA-like_dom"/>
</dbReference>
<proteinExistence type="inferred from homology"/>
<evidence type="ECO:0000259" key="4">
    <source>
        <dbReference type="Pfam" id="PF22725"/>
    </source>
</evidence>
<dbReference type="GO" id="GO:0000166">
    <property type="term" value="F:nucleotide binding"/>
    <property type="evidence" value="ECO:0007669"/>
    <property type="project" value="InterPro"/>
</dbReference>